<gene>
    <name evidence="2" type="ORF">P1A27_10680</name>
</gene>
<evidence type="ECO:0000313" key="3">
    <source>
        <dbReference type="Proteomes" id="UP001174037"/>
    </source>
</evidence>
<dbReference type="PROSITE" id="PS50943">
    <property type="entry name" value="HTH_CROC1"/>
    <property type="match status" value="1"/>
</dbReference>
<organism evidence="2 3">
    <name type="scientific">Staphylococcus equorum</name>
    <dbReference type="NCBI Taxonomy" id="246432"/>
    <lineage>
        <taxon>Bacteria</taxon>
        <taxon>Bacillati</taxon>
        <taxon>Bacillota</taxon>
        <taxon>Bacilli</taxon>
        <taxon>Bacillales</taxon>
        <taxon>Staphylococcaceae</taxon>
        <taxon>Staphylococcus</taxon>
    </lineage>
</organism>
<protein>
    <submittedName>
        <fullName evidence="2">Helix-turn-helix transcriptional regulator</fullName>
    </submittedName>
</protein>
<feature type="domain" description="HTH cro/C1-type" evidence="1">
    <location>
        <begin position="10"/>
        <end position="64"/>
    </location>
</feature>
<evidence type="ECO:0000259" key="1">
    <source>
        <dbReference type="PROSITE" id="PS50943"/>
    </source>
</evidence>
<reference evidence="2" key="1">
    <citation type="journal article" date="2023" name="Int. J. Mol. Sci.">
        <title>Antibiotic Resistance/Susceptibility Profiles of Staphylococcus equorum Strains from Cheese, and Genome Analysis for Antibiotic Resistance Genes.</title>
        <authorList>
            <person name="Vazquez L."/>
            <person name="Srednik M.E."/>
            <person name="Rodriguez J."/>
            <person name="Florez A.B."/>
            <person name="Mayo B."/>
        </authorList>
    </citation>
    <scope>NUCLEOTIDE SEQUENCE</scope>
    <source>
        <strain evidence="2">5A3I</strain>
    </source>
</reference>
<dbReference type="SMART" id="SM00530">
    <property type="entry name" value="HTH_XRE"/>
    <property type="match status" value="1"/>
</dbReference>
<dbReference type="RefSeq" id="WP_285323975.1">
    <property type="nucleotide sequence ID" value="NZ_JARGCJ010000007.1"/>
</dbReference>
<dbReference type="SUPFAM" id="SSF47413">
    <property type="entry name" value="lambda repressor-like DNA-binding domains"/>
    <property type="match status" value="1"/>
</dbReference>
<dbReference type="InterPro" id="IPR010982">
    <property type="entry name" value="Lambda_DNA-bd_dom_sf"/>
</dbReference>
<dbReference type="AlphaFoldDB" id="A0AAW7AJS4"/>
<dbReference type="CDD" id="cd00093">
    <property type="entry name" value="HTH_XRE"/>
    <property type="match status" value="1"/>
</dbReference>
<dbReference type="Pfam" id="PF01381">
    <property type="entry name" value="HTH_3"/>
    <property type="match status" value="1"/>
</dbReference>
<comment type="caution">
    <text evidence="2">The sequence shown here is derived from an EMBL/GenBank/DDBJ whole genome shotgun (WGS) entry which is preliminary data.</text>
</comment>
<name>A0AAW7AJS4_9STAP</name>
<proteinExistence type="predicted"/>
<dbReference type="InterPro" id="IPR001387">
    <property type="entry name" value="Cro/C1-type_HTH"/>
</dbReference>
<dbReference type="Gene3D" id="1.10.260.40">
    <property type="entry name" value="lambda repressor-like DNA-binding domains"/>
    <property type="match status" value="1"/>
</dbReference>
<accession>A0AAW7AJS4</accession>
<evidence type="ECO:0000313" key="2">
    <source>
        <dbReference type="EMBL" id="MDK9866406.1"/>
    </source>
</evidence>
<dbReference type="EMBL" id="JARGCK010000008">
    <property type="protein sequence ID" value="MDK9866406.1"/>
    <property type="molecule type" value="Genomic_DNA"/>
</dbReference>
<reference evidence="2" key="2">
    <citation type="submission" date="2023-03" db="EMBL/GenBank/DDBJ databases">
        <authorList>
            <person name="Vazquez L."/>
            <person name="Rodriguez J."/>
            <person name="Mayo B."/>
            <person name="Florez A.B."/>
        </authorList>
    </citation>
    <scope>NUCLEOTIDE SEQUENCE</scope>
    <source>
        <strain evidence="2">5A3I</strain>
    </source>
</reference>
<dbReference type="Proteomes" id="UP001174037">
    <property type="component" value="Unassembled WGS sequence"/>
</dbReference>
<sequence>MIVIMNVERVKEEMFKKGFNLTSLSKEVKCTVSYLSQILNRKRIPSSKLAKIISQVLEVDITDIFIFEQKEA</sequence>
<dbReference type="GO" id="GO:0003677">
    <property type="term" value="F:DNA binding"/>
    <property type="evidence" value="ECO:0007669"/>
    <property type="project" value="InterPro"/>
</dbReference>